<reference evidence="1" key="1">
    <citation type="submission" date="2018-02" db="EMBL/GenBank/DDBJ databases">
        <title>Rhizophora mucronata_Transcriptome.</title>
        <authorList>
            <person name="Meera S.P."/>
            <person name="Sreeshan A."/>
            <person name="Augustine A."/>
        </authorList>
    </citation>
    <scope>NUCLEOTIDE SEQUENCE</scope>
    <source>
        <tissue evidence="1">Leaf</tissue>
    </source>
</reference>
<accession>A0A2P2IIZ0</accession>
<sequence length="56" mass="6078">MILSSGVLNTWCRVTASSTTPKLALRCPPVFDTLYIISALSSAASCSRSCTDRFFM</sequence>
<name>A0A2P2IIZ0_RHIMU</name>
<protein>
    <submittedName>
        <fullName evidence="1">Uncharacterized protein</fullName>
    </submittedName>
</protein>
<evidence type="ECO:0000313" key="1">
    <source>
        <dbReference type="EMBL" id="MBW81196.1"/>
    </source>
</evidence>
<dbReference type="AlphaFoldDB" id="A0A2P2IIZ0"/>
<organism evidence="1">
    <name type="scientific">Rhizophora mucronata</name>
    <name type="common">Asiatic mangrove</name>
    <dbReference type="NCBI Taxonomy" id="61149"/>
    <lineage>
        <taxon>Eukaryota</taxon>
        <taxon>Viridiplantae</taxon>
        <taxon>Streptophyta</taxon>
        <taxon>Embryophyta</taxon>
        <taxon>Tracheophyta</taxon>
        <taxon>Spermatophyta</taxon>
        <taxon>Magnoliopsida</taxon>
        <taxon>eudicotyledons</taxon>
        <taxon>Gunneridae</taxon>
        <taxon>Pentapetalae</taxon>
        <taxon>rosids</taxon>
        <taxon>fabids</taxon>
        <taxon>Malpighiales</taxon>
        <taxon>Rhizophoraceae</taxon>
        <taxon>Rhizophora</taxon>
    </lineage>
</organism>
<dbReference type="EMBL" id="GGEC01000713">
    <property type="protein sequence ID" value="MBW81196.1"/>
    <property type="molecule type" value="Transcribed_RNA"/>
</dbReference>
<proteinExistence type="predicted"/>